<dbReference type="AlphaFoldDB" id="A0A4R2EDS0"/>
<name>A0A4R2EDS0_9BACT</name>
<evidence type="ECO:0000313" key="3">
    <source>
        <dbReference type="Proteomes" id="UP000294830"/>
    </source>
</evidence>
<keyword evidence="1" id="KW-0732">Signal</keyword>
<dbReference type="Pfam" id="PF14127">
    <property type="entry name" value="DUF4294"/>
    <property type="match status" value="1"/>
</dbReference>
<comment type="caution">
    <text evidence="2">The sequence shown here is derived from an EMBL/GenBank/DDBJ whole genome shotgun (WGS) entry which is preliminary data.</text>
</comment>
<gene>
    <name evidence="2" type="ORF">CLV25_10990</name>
</gene>
<evidence type="ECO:0000256" key="1">
    <source>
        <dbReference type="SAM" id="SignalP"/>
    </source>
</evidence>
<feature type="signal peptide" evidence="1">
    <location>
        <begin position="1"/>
        <end position="23"/>
    </location>
</feature>
<evidence type="ECO:0000313" key="2">
    <source>
        <dbReference type="EMBL" id="TCN66461.1"/>
    </source>
</evidence>
<accession>A0A4R2EDS0</accession>
<dbReference type="Proteomes" id="UP000294830">
    <property type="component" value="Unassembled WGS sequence"/>
</dbReference>
<dbReference type="EMBL" id="SLWB01000009">
    <property type="protein sequence ID" value="TCN66461.1"/>
    <property type="molecule type" value="Genomic_DNA"/>
</dbReference>
<feature type="chain" id="PRO_5020610752" evidence="1">
    <location>
        <begin position="24"/>
        <end position="199"/>
    </location>
</feature>
<organism evidence="2 3">
    <name type="scientific">Acetobacteroides hydrogenigenes</name>
    <dbReference type="NCBI Taxonomy" id="979970"/>
    <lineage>
        <taxon>Bacteria</taxon>
        <taxon>Pseudomonadati</taxon>
        <taxon>Bacteroidota</taxon>
        <taxon>Bacteroidia</taxon>
        <taxon>Bacteroidales</taxon>
        <taxon>Rikenellaceae</taxon>
        <taxon>Acetobacteroides</taxon>
    </lineage>
</organism>
<keyword evidence="3" id="KW-1185">Reference proteome</keyword>
<dbReference type="RefSeq" id="WP_131839585.1">
    <property type="nucleotide sequence ID" value="NZ_SLWB01000009.1"/>
</dbReference>
<proteinExistence type="predicted"/>
<dbReference type="InterPro" id="IPR025636">
    <property type="entry name" value="DUF4294"/>
</dbReference>
<reference evidence="2 3" key="1">
    <citation type="submission" date="2019-03" db="EMBL/GenBank/DDBJ databases">
        <title>Genomic Encyclopedia of Archaeal and Bacterial Type Strains, Phase II (KMG-II): from individual species to whole genera.</title>
        <authorList>
            <person name="Goeker M."/>
        </authorList>
    </citation>
    <scope>NUCLEOTIDE SEQUENCE [LARGE SCALE GENOMIC DNA]</scope>
    <source>
        <strain evidence="2 3">RL-C</strain>
    </source>
</reference>
<dbReference type="OrthoDB" id="1491885at2"/>
<protein>
    <submittedName>
        <fullName evidence="2">Uncharacterized protein DUF4294</fullName>
    </submittedName>
</protein>
<sequence length="199" mass="23326">MVKRFVCIVLLVAMVLCVKQSLAQDPFTIPNKVVVEGDTLNNFTISKIYVFPWHKFKKPRDEAKYRRLVYNLKKVYPYAIMARNMLMSMEADVAKIKGKKDREKYIKEAEKRLRDEFEEPLKRLTISQGRLLLKLIDRETGRTSYSIVKELRGSFSAFCWQSLARLFGSNLKSSFDAEGDDKYLNRLILMYENGQLYDV</sequence>